<keyword evidence="6 7" id="KW-0472">Membrane</keyword>
<protein>
    <submittedName>
        <fullName evidence="9">ABC transporter, permease protein</fullName>
    </submittedName>
</protein>
<evidence type="ECO:0000256" key="7">
    <source>
        <dbReference type="RuleBase" id="RU363032"/>
    </source>
</evidence>
<dbReference type="Gene3D" id="1.10.3720.10">
    <property type="entry name" value="MetI-like"/>
    <property type="match status" value="1"/>
</dbReference>
<evidence type="ECO:0000256" key="2">
    <source>
        <dbReference type="ARBA" id="ARBA00022448"/>
    </source>
</evidence>
<evidence type="ECO:0000256" key="1">
    <source>
        <dbReference type="ARBA" id="ARBA00004651"/>
    </source>
</evidence>
<keyword evidence="2 7" id="KW-0813">Transport</keyword>
<feature type="transmembrane region" description="Helical" evidence="7">
    <location>
        <begin position="9"/>
        <end position="30"/>
    </location>
</feature>
<feature type="domain" description="ABC transmembrane type-1" evidence="8">
    <location>
        <begin position="68"/>
        <end position="260"/>
    </location>
</feature>
<dbReference type="CDD" id="cd06261">
    <property type="entry name" value="TM_PBP2"/>
    <property type="match status" value="1"/>
</dbReference>
<gene>
    <name evidence="9" type="ORF">HMPREF1866_01516</name>
</gene>
<keyword evidence="10" id="KW-1185">Reference proteome</keyword>
<comment type="subcellular location">
    <subcellularLocation>
        <location evidence="1 7">Cell membrane</location>
        <topology evidence="1 7">Multi-pass membrane protein</topology>
    </subcellularLocation>
</comment>
<sequence length="275" mass="30627">MKKNVKKTVYWAVMILFLIIQGYPIIWLILAGFRPNIELLTDPFGISKSLTLENFIKIFTQSNVVTYIKNSAIISVISLIFIVVISSMASFAIAKMKFAGRKKIYRYFLIGLTIPYAVTLIPLFTMFAKVGLINTRISVILPLLAFQLPVSIMLFVNFYSFIPNEIIEAAVIDGASIYGIYAKVIIPLSMNTIMTVLAMNFITVWNDYTFSLVFINSTELKTISIGLADFIGPRGLKDWGATYAAIATSIFPTLIIYFGLNKKMTAGMTLGAVKS</sequence>
<evidence type="ECO:0000256" key="4">
    <source>
        <dbReference type="ARBA" id="ARBA00022692"/>
    </source>
</evidence>
<feature type="transmembrane region" description="Helical" evidence="7">
    <location>
        <begin position="105"/>
        <end position="127"/>
    </location>
</feature>
<keyword evidence="3" id="KW-1003">Cell membrane</keyword>
<dbReference type="GO" id="GO:0005886">
    <property type="term" value="C:plasma membrane"/>
    <property type="evidence" value="ECO:0007669"/>
    <property type="project" value="UniProtKB-SubCell"/>
</dbReference>
<reference evidence="10" key="1">
    <citation type="submission" date="2016-01" db="EMBL/GenBank/DDBJ databases">
        <authorList>
            <person name="Mitreva M."/>
            <person name="Pepin K.H."/>
            <person name="Mihindukulasuriya K.A."/>
            <person name="Fulton R."/>
            <person name="Fronick C."/>
            <person name="O'Laughlin M."/>
            <person name="Miner T."/>
            <person name="Herter B."/>
            <person name="Rosa B.A."/>
            <person name="Cordes M."/>
            <person name="Tomlinson C."/>
            <person name="Wollam A."/>
            <person name="Palsikar V.B."/>
            <person name="Mardis E.R."/>
            <person name="Wilson R.K."/>
        </authorList>
    </citation>
    <scope>NUCLEOTIDE SEQUENCE [LARGE SCALE GENOMIC DNA]</scope>
    <source>
        <strain evidence="10">DNF00896</strain>
    </source>
</reference>
<feature type="transmembrane region" description="Helical" evidence="7">
    <location>
        <begin position="240"/>
        <end position="260"/>
    </location>
</feature>
<dbReference type="Proteomes" id="UP000070394">
    <property type="component" value="Unassembled WGS sequence"/>
</dbReference>
<accession>A0A133ZPS3</accession>
<keyword evidence="4 7" id="KW-0812">Transmembrane</keyword>
<evidence type="ECO:0000313" key="10">
    <source>
        <dbReference type="Proteomes" id="UP000070394"/>
    </source>
</evidence>
<proteinExistence type="inferred from homology"/>
<organism evidence="9 10">
    <name type="scientific">Lachnoanaerobaculum saburreum</name>
    <dbReference type="NCBI Taxonomy" id="467210"/>
    <lineage>
        <taxon>Bacteria</taxon>
        <taxon>Bacillati</taxon>
        <taxon>Bacillota</taxon>
        <taxon>Clostridia</taxon>
        <taxon>Lachnospirales</taxon>
        <taxon>Lachnospiraceae</taxon>
        <taxon>Lachnoanaerobaculum</taxon>
    </lineage>
</organism>
<dbReference type="SUPFAM" id="SSF161098">
    <property type="entry name" value="MetI-like"/>
    <property type="match status" value="1"/>
</dbReference>
<feature type="transmembrane region" description="Helical" evidence="7">
    <location>
        <begin position="180"/>
        <end position="202"/>
    </location>
</feature>
<dbReference type="EMBL" id="LSDA01000091">
    <property type="protein sequence ID" value="KXB57428.1"/>
    <property type="molecule type" value="Genomic_DNA"/>
</dbReference>
<comment type="similarity">
    <text evidence="7">Belongs to the binding-protein-dependent transport system permease family.</text>
</comment>
<evidence type="ECO:0000256" key="3">
    <source>
        <dbReference type="ARBA" id="ARBA00022475"/>
    </source>
</evidence>
<evidence type="ECO:0000259" key="8">
    <source>
        <dbReference type="PROSITE" id="PS50928"/>
    </source>
</evidence>
<feature type="transmembrane region" description="Helical" evidence="7">
    <location>
        <begin position="72"/>
        <end position="93"/>
    </location>
</feature>
<dbReference type="InterPro" id="IPR035906">
    <property type="entry name" value="MetI-like_sf"/>
</dbReference>
<comment type="caution">
    <text evidence="9">The sequence shown here is derived from an EMBL/GenBank/DDBJ whole genome shotgun (WGS) entry which is preliminary data.</text>
</comment>
<evidence type="ECO:0000256" key="5">
    <source>
        <dbReference type="ARBA" id="ARBA00022989"/>
    </source>
</evidence>
<name>A0A133ZPS3_9FIRM</name>
<dbReference type="PANTHER" id="PTHR43744">
    <property type="entry name" value="ABC TRANSPORTER PERMEASE PROTEIN MG189-RELATED-RELATED"/>
    <property type="match status" value="1"/>
</dbReference>
<evidence type="ECO:0000256" key="6">
    <source>
        <dbReference type="ARBA" id="ARBA00023136"/>
    </source>
</evidence>
<dbReference type="PATRIC" id="fig|467210.3.peg.1500"/>
<evidence type="ECO:0000313" key="9">
    <source>
        <dbReference type="EMBL" id="KXB57428.1"/>
    </source>
</evidence>
<dbReference type="OrthoDB" id="9793448at2"/>
<dbReference type="GO" id="GO:0055085">
    <property type="term" value="P:transmembrane transport"/>
    <property type="evidence" value="ECO:0007669"/>
    <property type="project" value="InterPro"/>
</dbReference>
<dbReference type="AlphaFoldDB" id="A0A133ZPS3"/>
<feature type="transmembrane region" description="Helical" evidence="7">
    <location>
        <begin position="139"/>
        <end position="159"/>
    </location>
</feature>
<dbReference type="PROSITE" id="PS50928">
    <property type="entry name" value="ABC_TM1"/>
    <property type="match status" value="1"/>
</dbReference>
<dbReference type="InterPro" id="IPR000515">
    <property type="entry name" value="MetI-like"/>
</dbReference>
<dbReference type="STRING" id="467210.HMPREF1866_01516"/>
<dbReference type="Pfam" id="PF00528">
    <property type="entry name" value="BPD_transp_1"/>
    <property type="match status" value="1"/>
</dbReference>
<dbReference type="RefSeq" id="WP_060931256.1">
    <property type="nucleotide sequence ID" value="NZ_KQ959828.1"/>
</dbReference>
<dbReference type="PANTHER" id="PTHR43744:SF8">
    <property type="entry name" value="SN-GLYCEROL-3-PHOSPHATE TRANSPORT SYSTEM PERMEASE PROTEIN UGPE"/>
    <property type="match status" value="1"/>
</dbReference>
<keyword evidence="5 7" id="KW-1133">Transmembrane helix</keyword>